<dbReference type="GO" id="GO:0005829">
    <property type="term" value="C:cytosol"/>
    <property type="evidence" value="ECO:0007669"/>
    <property type="project" value="TreeGrafter"/>
</dbReference>
<keyword evidence="3" id="KW-0551">Lipid droplet</keyword>
<evidence type="ECO:0000313" key="5">
    <source>
        <dbReference type="EMBL" id="CAB3383306.1"/>
    </source>
</evidence>
<proteinExistence type="inferred from homology"/>
<comment type="subcellular location">
    <subcellularLocation>
        <location evidence="1">Lipid droplet</location>
    </subcellularLocation>
</comment>
<dbReference type="AlphaFoldDB" id="A0A8S1DZ96"/>
<comment type="similarity">
    <text evidence="2">Belongs to the perilipin family.</text>
</comment>
<organism evidence="5 6">
    <name type="scientific">Cloeon dipterum</name>
    <dbReference type="NCBI Taxonomy" id="197152"/>
    <lineage>
        <taxon>Eukaryota</taxon>
        <taxon>Metazoa</taxon>
        <taxon>Ecdysozoa</taxon>
        <taxon>Arthropoda</taxon>
        <taxon>Hexapoda</taxon>
        <taxon>Insecta</taxon>
        <taxon>Pterygota</taxon>
        <taxon>Palaeoptera</taxon>
        <taxon>Ephemeroptera</taxon>
        <taxon>Pisciforma</taxon>
        <taxon>Baetidae</taxon>
        <taxon>Cloeon</taxon>
    </lineage>
</organism>
<evidence type="ECO:0000256" key="3">
    <source>
        <dbReference type="ARBA" id="ARBA00022677"/>
    </source>
</evidence>
<dbReference type="Proteomes" id="UP000494165">
    <property type="component" value="Unassembled WGS sequence"/>
</dbReference>
<gene>
    <name evidence="5" type="ORF">CLODIP_2_CD00017</name>
</gene>
<protein>
    <submittedName>
        <fullName evidence="5">Uncharacterized protein</fullName>
    </submittedName>
</protein>
<feature type="region of interest" description="Disordered" evidence="4">
    <location>
        <begin position="167"/>
        <end position="186"/>
    </location>
</feature>
<dbReference type="InterPro" id="IPR004279">
    <property type="entry name" value="Perilipin"/>
</dbReference>
<dbReference type="GO" id="GO:0010890">
    <property type="term" value="P:positive regulation of triglyceride storage"/>
    <property type="evidence" value="ECO:0007669"/>
    <property type="project" value="TreeGrafter"/>
</dbReference>
<reference evidence="5 6" key="1">
    <citation type="submission" date="2020-04" db="EMBL/GenBank/DDBJ databases">
        <authorList>
            <person name="Alioto T."/>
            <person name="Alioto T."/>
            <person name="Gomez Garrido J."/>
        </authorList>
    </citation>
    <scope>NUCLEOTIDE SEQUENCE [LARGE SCALE GENOMIC DNA]</scope>
</reference>
<accession>A0A8S1DZ96</accession>
<dbReference type="GO" id="GO:0019915">
    <property type="term" value="P:lipid storage"/>
    <property type="evidence" value="ECO:0007669"/>
    <property type="project" value="TreeGrafter"/>
</dbReference>
<dbReference type="PANTHER" id="PTHR14024">
    <property type="entry name" value="PERILIPIN"/>
    <property type="match status" value="1"/>
</dbReference>
<evidence type="ECO:0000256" key="2">
    <source>
        <dbReference type="ARBA" id="ARBA00006311"/>
    </source>
</evidence>
<sequence>MAEAAEDRASQAPKERKLSDAIPLEAVHRIAKIPVVESSMNIASDVYSRVKESNSMINWTLSTAESTVSKAVEHAIPVAEKMEKHLKRVDSILCSSLDYVEAKVPAVKLPPHEIYENTHKLVESKLQPALERASELKQKGAEKMNESTLMVMVGKVCQLWKQGTGTQYTIPNSPKETPPPCPPPPPPTPCLKIPIATTPQESQSDAIDFYTPLERSFKSVDETDDTLEPSCSKNDETLQPDRSNIEEITDYICNEVEEYKNAEMELM</sequence>
<name>A0A8S1DZ96_9INSE</name>
<dbReference type="GO" id="GO:0005811">
    <property type="term" value="C:lipid droplet"/>
    <property type="evidence" value="ECO:0007669"/>
    <property type="project" value="UniProtKB-SubCell"/>
</dbReference>
<dbReference type="OrthoDB" id="376826at2759"/>
<keyword evidence="6" id="KW-1185">Reference proteome</keyword>
<feature type="compositionally biased region" description="Pro residues" evidence="4">
    <location>
        <begin position="176"/>
        <end position="186"/>
    </location>
</feature>
<evidence type="ECO:0000313" key="6">
    <source>
        <dbReference type="Proteomes" id="UP000494165"/>
    </source>
</evidence>
<dbReference type="Pfam" id="PF03036">
    <property type="entry name" value="Perilipin"/>
    <property type="match status" value="1"/>
</dbReference>
<dbReference type="EMBL" id="CADEPI010000303">
    <property type="protein sequence ID" value="CAB3383306.1"/>
    <property type="molecule type" value="Genomic_DNA"/>
</dbReference>
<dbReference type="PANTHER" id="PTHR14024:SF49">
    <property type="entry name" value="LIPID STORAGE DROPLETS SURFACE-BINDING PROTEIN 1"/>
    <property type="match status" value="1"/>
</dbReference>
<evidence type="ECO:0000256" key="1">
    <source>
        <dbReference type="ARBA" id="ARBA00004502"/>
    </source>
</evidence>
<evidence type="ECO:0000256" key="4">
    <source>
        <dbReference type="SAM" id="MobiDB-lite"/>
    </source>
</evidence>
<comment type="caution">
    <text evidence="5">The sequence shown here is derived from an EMBL/GenBank/DDBJ whole genome shotgun (WGS) entry which is preliminary data.</text>
</comment>